<accession>A0ACB9KI98</accession>
<sequence>MPNMSLILFSLLIYLLFNSFIGAAAADSHQITNVGVVFDLLSQTGKEQRRAIEVAAQNFNNHSKTHNIIFHFLDSGGNPLQAASAAEELISKRKVKVIIGMETWQEAALVADLGNKAQVPVISFSAPSTITTPFMSLRWPFLIQMANNQTAHINCIADVVHEYKWRKVIAVYEEDPYGTGSEMVSLLSEALQRVDSQIEYRLVLPPFGSLLDPKGVVLDELLKLLTVKSRVFVVLRASLPMVTHLFREAKKVRLLGKETAWIINEGIASMLDYANNSVLSSMKGSLGIKTYYSTNTTAYAHFLENFHTEQTEKVNSRPSPYALRAYDSITLVTKAIENMNADANNSMVLMKQMLSSNFPGLTGNIRFKDGYLSSPTILRVINVIKNGYKELEVFWKPELGLCTPEPNKCKKKSVDSTHSWTDDVVWPGDLDSANPKGWRIPTDTNPLRVVIPLNPAFENFVKVDSQQKQKYTGFCIELFDKVQKLLADDYCGLLYEFVPINDTYENLLMSVINKTNDAIVGDVTILADRVKKVSFTQPYTESGLSLIVPAETEGSAWLFMKPFTWKMWVVTCGILIYTTFVIWFMEHQSNPEFNGPWKSQISTTVWFAFSSLFFAHRENIKSNLGRVAVAVWLFLVFVILTSSYTASLSAMLTVKQMKPARDIEWLKKNELPIGCDNGSTFVREYVEKVYSFPSNKIQDLNGEDDFVTKFQRREIAALFMETPYEKVFLNKYCNKYTAIRVAYRFGGLGFVFQKGAPMAKDFSEAILALAEDGTLRSLEEKWMTNSQACTTNSTSIESSDRLTLNNFWGLYVISAAISTICFVLAFIRNYHQYRHNLPEADQGNASVADNVVLQKALTFTKSLYNVSLSTFGKAATFGGTQDMHDWNSSQWERISTSDDNLGNPRRTQSADIRMLH</sequence>
<gene>
    <name evidence="1" type="ORF">L6164_036781</name>
</gene>
<dbReference type="EMBL" id="CM039439">
    <property type="protein sequence ID" value="KAI4296861.1"/>
    <property type="molecule type" value="Genomic_DNA"/>
</dbReference>
<evidence type="ECO:0000313" key="2">
    <source>
        <dbReference type="Proteomes" id="UP000828941"/>
    </source>
</evidence>
<dbReference type="Proteomes" id="UP000828941">
    <property type="component" value="Chromosome 14"/>
</dbReference>
<organism evidence="1 2">
    <name type="scientific">Bauhinia variegata</name>
    <name type="common">Purple orchid tree</name>
    <name type="synonym">Phanera variegata</name>
    <dbReference type="NCBI Taxonomy" id="167791"/>
    <lineage>
        <taxon>Eukaryota</taxon>
        <taxon>Viridiplantae</taxon>
        <taxon>Streptophyta</taxon>
        <taxon>Embryophyta</taxon>
        <taxon>Tracheophyta</taxon>
        <taxon>Spermatophyta</taxon>
        <taxon>Magnoliopsida</taxon>
        <taxon>eudicotyledons</taxon>
        <taxon>Gunneridae</taxon>
        <taxon>Pentapetalae</taxon>
        <taxon>rosids</taxon>
        <taxon>fabids</taxon>
        <taxon>Fabales</taxon>
        <taxon>Fabaceae</taxon>
        <taxon>Cercidoideae</taxon>
        <taxon>Cercideae</taxon>
        <taxon>Bauhiniinae</taxon>
        <taxon>Bauhinia</taxon>
    </lineage>
</organism>
<evidence type="ECO:0000313" key="1">
    <source>
        <dbReference type="EMBL" id="KAI4296861.1"/>
    </source>
</evidence>
<protein>
    <submittedName>
        <fullName evidence="1">Uncharacterized protein</fullName>
    </submittedName>
</protein>
<comment type="caution">
    <text evidence="1">The sequence shown here is derived from an EMBL/GenBank/DDBJ whole genome shotgun (WGS) entry which is preliminary data.</text>
</comment>
<keyword evidence="2" id="KW-1185">Reference proteome</keyword>
<proteinExistence type="predicted"/>
<name>A0ACB9KI98_BAUVA</name>
<reference evidence="1 2" key="1">
    <citation type="journal article" date="2022" name="DNA Res.">
        <title>Chromosomal-level genome assembly of the orchid tree Bauhinia variegata (Leguminosae; Cercidoideae) supports the allotetraploid origin hypothesis of Bauhinia.</title>
        <authorList>
            <person name="Zhong Y."/>
            <person name="Chen Y."/>
            <person name="Zheng D."/>
            <person name="Pang J."/>
            <person name="Liu Y."/>
            <person name="Luo S."/>
            <person name="Meng S."/>
            <person name="Qian L."/>
            <person name="Wei D."/>
            <person name="Dai S."/>
            <person name="Zhou R."/>
        </authorList>
    </citation>
    <scope>NUCLEOTIDE SEQUENCE [LARGE SCALE GENOMIC DNA]</scope>
    <source>
        <strain evidence="1">BV-YZ2020</strain>
    </source>
</reference>